<sequence length="351" mass="40059">MMKGTAAGELWRRIKKEFLAPVPVFTIVELSIALMFIVACIVDVSTDIFVAAEYFDKEMPLYGALTSIVIVISSFFVCACGLYNYEMEYRNEGRLSQGGSVASRRTWICRIVFTVLQLGLVWRTVEYIASGYKSRTADTDKERQWHQKAMLRKQRVIRVLGLADSFMESAPQLCLQLYVLIKLNPRKDVVGEVLRVVGLLSSWFSLAGAVVGWYKSRLEDAGKEVGLKSQIIYILWRLAETGGRVLCIAYFASVFGLWVLLVLVVHWVVLLLWYLIFFKNGTNDGTLVFFGSSAIYTYSLMFCYLHHQEGPSRYRYIVFYIIFYLENFVMLVVASSATEGPWILVPHRHCG</sequence>
<dbReference type="GO" id="GO:0005886">
    <property type="term" value="C:plasma membrane"/>
    <property type="evidence" value="ECO:0007669"/>
    <property type="project" value="UniProtKB-SubCell"/>
</dbReference>
<dbReference type="PANTHER" id="PTHR16024:SF6">
    <property type="entry name" value="XK-RELATED PROTEIN"/>
    <property type="match status" value="1"/>
</dbReference>
<evidence type="ECO:0000313" key="9">
    <source>
        <dbReference type="Proteomes" id="UP001519460"/>
    </source>
</evidence>
<comment type="similarity">
    <text evidence="2 7">Belongs to the XK family.</text>
</comment>
<organism evidence="8 9">
    <name type="scientific">Batillaria attramentaria</name>
    <dbReference type="NCBI Taxonomy" id="370345"/>
    <lineage>
        <taxon>Eukaryota</taxon>
        <taxon>Metazoa</taxon>
        <taxon>Spiralia</taxon>
        <taxon>Lophotrochozoa</taxon>
        <taxon>Mollusca</taxon>
        <taxon>Gastropoda</taxon>
        <taxon>Caenogastropoda</taxon>
        <taxon>Sorbeoconcha</taxon>
        <taxon>Cerithioidea</taxon>
        <taxon>Batillariidae</taxon>
        <taxon>Batillaria</taxon>
    </lineage>
</organism>
<evidence type="ECO:0000256" key="3">
    <source>
        <dbReference type="ARBA" id="ARBA00022475"/>
    </source>
</evidence>
<feature type="transmembrane region" description="Helical" evidence="7">
    <location>
        <begin position="287"/>
        <end position="305"/>
    </location>
</feature>
<evidence type="ECO:0000256" key="4">
    <source>
        <dbReference type="ARBA" id="ARBA00022692"/>
    </source>
</evidence>
<evidence type="ECO:0000256" key="7">
    <source>
        <dbReference type="RuleBase" id="RU910716"/>
    </source>
</evidence>
<comment type="subcellular location">
    <subcellularLocation>
        <location evidence="1">Cell membrane</location>
        <topology evidence="1">Multi-pass membrane protein</topology>
    </subcellularLocation>
    <subcellularLocation>
        <location evidence="7">Membrane</location>
        <topology evidence="7">Multi-pass membrane protein</topology>
    </subcellularLocation>
</comment>
<name>A0ABD0J8K0_9CAEN</name>
<keyword evidence="5 7" id="KW-1133">Transmembrane helix</keyword>
<dbReference type="InterPro" id="IPR018629">
    <property type="entry name" value="XK-rel"/>
</dbReference>
<protein>
    <recommendedName>
        <fullName evidence="7">XK-related protein</fullName>
    </recommendedName>
</protein>
<feature type="transmembrane region" description="Helical" evidence="7">
    <location>
        <begin position="317"/>
        <end position="337"/>
    </location>
</feature>
<feature type="transmembrane region" description="Helical" evidence="7">
    <location>
        <begin position="21"/>
        <end position="44"/>
    </location>
</feature>
<evidence type="ECO:0000313" key="8">
    <source>
        <dbReference type="EMBL" id="KAK7464036.1"/>
    </source>
</evidence>
<feature type="transmembrane region" description="Helical" evidence="7">
    <location>
        <begin position="64"/>
        <end position="85"/>
    </location>
</feature>
<keyword evidence="4 7" id="KW-0812">Transmembrane</keyword>
<dbReference type="AlphaFoldDB" id="A0ABD0J8K0"/>
<keyword evidence="9" id="KW-1185">Reference proteome</keyword>
<evidence type="ECO:0000256" key="1">
    <source>
        <dbReference type="ARBA" id="ARBA00004651"/>
    </source>
</evidence>
<reference evidence="8 9" key="1">
    <citation type="journal article" date="2023" name="Sci. Data">
        <title>Genome assembly of the Korean intertidal mud-creeper Batillaria attramentaria.</title>
        <authorList>
            <person name="Patra A.K."/>
            <person name="Ho P.T."/>
            <person name="Jun S."/>
            <person name="Lee S.J."/>
            <person name="Kim Y."/>
            <person name="Won Y.J."/>
        </authorList>
    </citation>
    <scope>NUCLEOTIDE SEQUENCE [LARGE SCALE GENOMIC DNA]</scope>
    <source>
        <strain evidence="8">Wonlab-2016</strain>
    </source>
</reference>
<evidence type="ECO:0000256" key="5">
    <source>
        <dbReference type="ARBA" id="ARBA00022989"/>
    </source>
</evidence>
<dbReference type="EMBL" id="JACVVK020000591">
    <property type="protein sequence ID" value="KAK7464036.1"/>
    <property type="molecule type" value="Genomic_DNA"/>
</dbReference>
<comment type="caution">
    <text evidence="8">The sequence shown here is derived from an EMBL/GenBank/DDBJ whole genome shotgun (WGS) entry which is preliminary data.</text>
</comment>
<feature type="transmembrane region" description="Helical" evidence="7">
    <location>
        <begin position="245"/>
        <end position="275"/>
    </location>
</feature>
<proteinExistence type="inferred from homology"/>
<evidence type="ECO:0000256" key="2">
    <source>
        <dbReference type="ARBA" id="ARBA00008789"/>
    </source>
</evidence>
<gene>
    <name evidence="8" type="ORF">BaRGS_00037960</name>
</gene>
<dbReference type="Pfam" id="PF09815">
    <property type="entry name" value="XK-related"/>
    <property type="match status" value="1"/>
</dbReference>
<keyword evidence="3" id="KW-1003">Cell membrane</keyword>
<accession>A0ABD0J8K0</accession>
<evidence type="ECO:0000256" key="6">
    <source>
        <dbReference type="ARBA" id="ARBA00023136"/>
    </source>
</evidence>
<dbReference type="InterPro" id="IPR050895">
    <property type="entry name" value="XK-related_scramblase"/>
</dbReference>
<keyword evidence="6 7" id="KW-0472">Membrane</keyword>
<dbReference type="PANTHER" id="PTHR16024">
    <property type="entry name" value="XK-RELATED PROTEIN"/>
    <property type="match status" value="1"/>
</dbReference>
<dbReference type="Proteomes" id="UP001519460">
    <property type="component" value="Unassembled WGS sequence"/>
</dbReference>